<evidence type="ECO:0000313" key="1">
    <source>
        <dbReference type="EMBL" id="EHI54578.1"/>
    </source>
</evidence>
<comment type="caution">
    <text evidence="1">The sequence shown here is derived from an EMBL/GenBank/DDBJ whole genome shotgun (WGS) entry which is preliminary data.</text>
</comment>
<dbReference type="STRING" id="679200.HMPREF9333_02267"/>
<dbReference type="RefSeq" id="WP_005542319.1">
    <property type="nucleotide sequence ID" value="NZ_JH378845.1"/>
</dbReference>
<dbReference type="Proteomes" id="UP000003011">
    <property type="component" value="Unassembled WGS sequence"/>
</dbReference>
<name>G5GL22_9FIRM</name>
<reference evidence="1 2" key="1">
    <citation type="submission" date="2011-08" db="EMBL/GenBank/DDBJ databases">
        <title>The Genome Sequence of Johnsonella ignava ATCC 51276.</title>
        <authorList>
            <consortium name="The Broad Institute Genome Sequencing Platform"/>
            <person name="Earl A."/>
            <person name="Ward D."/>
            <person name="Feldgarden M."/>
            <person name="Gevers D."/>
            <person name="Izard J."/>
            <person name="Blanton J.M."/>
            <person name="Baranova O.V."/>
            <person name="Dewhirst F.E."/>
            <person name="Young S.K."/>
            <person name="Zeng Q."/>
            <person name="Gargeya S."/>
            <person name="Fitzgerald M."/>
            <person name="Haas B."/>
            <person name="Abouelleil A."/>
            <person name="Alvarado L."/>
            <person name="Arachchi H.M."/>
            <person name="Berlin A."/>
            <person name="Brown A."/>
            <person name="Chapman S.B."/>
            <person name="Chen Z."/>
            <person name="Dunbar C."/>
            <person name="Freedman E."/>
            <person name="Gearin G."/>
            <person name="Gellesch M."/>
            <person name="Goldberg J."/>
            <person name="Griggs A."/>
            <person name="Gujja S."/>
            <person name="Heiman D."/>
            <person name="Howarth C."/>
            <person name="Larson L."/>
            <person name="Lui A."/>
            <person name="MacDonald P.J.P."/>
            <person name="Montmayeur A."/>
            <person name="Murphy C."/>
            <person name="Neiman D."/>
            <person name="Pearson M."/>
            <person name="Priest M."/>
            <person name="Roberts A."/>
            <person name="Saif S."/>
            <person name="Shea T."/>
            <person name="Shenoy N."/>
            <person name="Sisk P."/>
            <person name="Stolte C."/>
            <person name="Sykes S."/>
            <person name="Wortman J."/>
            <person name="Nusbaum C."/>
            <person name="Birren B."/>
        </authorList>
    </citation>
    <scope>NUCLEOTIDE SEQUENCE [LARGE SCALE GENOMIC DNA]</scope>
    <source>
        <strain evidence="1 2">ATCC 51276</strain>
    </source>
</reference>
<organism evidence="1 2">
    <name type="scientific">Johnsonella ignava ATCC 51276</name>
    <dbReference type="NCBI Taxonomy" id="679200"/>
    <lineage>
        <taxon>Bacteria</taxon>
        <taxon>Bacillati</taxon>
        <taxon>Bacillota</taxon>
        <taxon>Clostridia</taxon>
        <taxon>Lachnospirales</taxon>
        <taxon>Lachnospiraceae</taxon>
        <taxon>Johnsonella</taxon>
    </lineage>
</organism>
<accession>G5GL22</accession>
<dbReference type="AlphaFoldDB" id="G5GL22"/>
<evidence type="ECO:0000313" key="2">
    <source>
        <dbReference type="Proteomes" id="UP000003011"/>
    </source>
</evidence>
<sequence length="142" mass="16826">MKKSTRYEGALLDEYDLEPYSSYSLTKLKRMFYETEKEDTQKKYFYLISTLLSIKEKEVLYTYCLLKNGITKEALKQEQINLEVFEAANILYQSKIQHIKENDLSKAVKIAILHEDIIFFTEDENTEKVKELQEKLAYIQGD</sequence>
<keyword evidence="2" id="KW-1185">Reference proteome</keyword>
<proteinExistence type="predicted"/>
<dbReference type="EMBL" id="ACZL01000053">
    <property type="protein sequence ID" value="EHI54578.1"/>
    <property type="molecule type" value="Genomic_DNA"/>
</dbReference>
<gene>
    <name evidence="1" type="ORF">HMPREF9333_02267</name>
</gene>
<protein>
    <submittedName>
        <fullName evidence="1">Uncharacterized protein</fullName>
    </submittedName>
</protein>
<dbReference type="HOGENOM" id="CLU_1813217_0_0_9"/>